<keyword evidence="2" id="KW-1185">Reference proteome</keyword>
<dbReference type="Proteomes" id="UP000005297">
    <property type="component" value="Unassembled WGS sequence"/>
</dbReference>
<gene>
    <name evidence="1" type="ORF">SPV1_02647</name>
</gene>
<dbReference type="HOGENOM" id="CLU_3404283_0_0_0"/>
<evidence type="ECO:0000313" key="1">
    <source>
        <dbReference type="EMBL" id="EAU55811.1"/>
    </source>
</evidence>
<evidence type="ECO:0000313" key="2">
    <source>
        <dbReference type="Proteomes" id="UP000005297"/>
    </source>
</evidence>
<protein>
    <submittedName>
        <fullName evidence="1">Uncharacterized protein</fullName>
    </submittedName>
</protein>
<accession>Q0F1T9</accession>
<comment type="caution">
    <text evidence="1">The sequence shown here is derived from an EMBL/GenBank/DDBJ whole genome shotgun (WGS) entry which is preliminary data.</text>
</comment>
<proteinExistence type="predicted"/>
<sequence length="30" mass="3320">MRDDSFFQLILVVYALQAGGMGSADLCVWL</sequence>
<dbReference type="EMBL" id="AATS01000002">
    <property type="protein sequence ID" value="EAU55811.1"/>
    <property type="molecule type" value="Genomic_DNA"/>
</dbReference>
<organism evidence="1 2">
    <name type="scientific">Mariprofundus ferrooxydans PV-1</name>
    <dbReference type="NCBI Taxonomy" id="314345"/>
    <lineage>
        <taxon>Bacteria</taxon>
        <taxon>Pseudomonadati</taxon>
        <taxon>Pseudomonadota</taxon>
        <taxon>Candidatius Mariprofundia</taxon>
        <taxon>Mariprofundales</taxon>
        <taxon>Mariprofundaceae</taxon>
        <taxon>Mariprofundus</taxon>
    </lineage>
</organism>
<reference evidence="1 2" key="1">
    <citation type="submission" date="2006-09" db="EMBL/GenBank/DDBJ databases">
        <authorList>
            <person name="Emerson D."/>
            <person name="Ferriera S."/>
            <person name="Johnson J."/>
            <person name="Kravitz S."/>
            <person name="Halpern A."/>
            <person name="Remington K."/>
            <person name="Beeson K."/>
            <person name="Tran B."/>
            <person name="Rogers Y.-H."/>
            <person name="Friedman R."/>
            <person name="Venter J.C."/>
        </authorList>
    </citation>
    <scope>NUCLEOTIDE SEQUENCE [LARGE SCALE GENOMIC DNA]</scope>
    <source>
        <strain evidence="1 2">PV-1</strain>
    </source>
</reference>
<name>Q0F1T9_9PROT</name>
<dbReference type="AlphaFoldDB" id="Q0F1T9"/>
<dbReference type="InParanoid" id="Q0F1T9"/>